<dbReference type="AlphaFoldDB" id="A0ABD0J3L4"/>
<feature type="region of interest" description="Disordered" evidence="1">
    <location>
        <begin position="70"/>
        <end position="89"/>
    </location>
</feature>
<sequence length="89" mass="9804">MGLCKLSWKFILIRTASRLVLDDSAISSGLLCRELTLFKSSFANEVKSRSLVSFLYTVISLTVLANTQPTNDKKENQQQSGEGKHAGVL</sequence>
<accession>A0ABD0J3L4</accession>
<evidence type="ECO:0000313" key="2">
    <source>
        <dbReference type="EMBL" id="KAK7456956.1"/>
    </source>
</evidence>
<dbReference type="Proteomes" id="UP001519460">
    <property type="component" value="Unassembled WGS sequence"/>
</dbReference>
<feature type="compositionally biased region" description="Basic and acidic residues" evidence="1">
    <location>
        <begin position="71"/>
        <end position="89"/>
    </location>
</feature>
<protein>
    <submittedName>
        <fullName evidence="2">Uncharacterized protein</fullName>
    </submittedName>
</protein>
<comment type="caution">
    <text evidence="2">The sequence shown here is derived from an EMBL/GenBank/DDBJ whole genome shotgun (WGS) entry which is preliminary data.</text>
</comment>
<evidence type="ECO:0000256" key="1">
    <source>
        <dbReference type="SAM" id="MobiDB-lite"/>
    </source>
</evidence>
<dbReference type="EMBL" id="JACVVK020000677">
    <property type="protein sequence ID" value="KAK7456956.1"/>
    <property type="molecule type" value="Genomic_DNA"/>
</dbReference>
<evidence type="ECO:0000313" key="3">
    <source>
        <dbReference type="Proteomes" id="UP001519460"/>
    </source>
</evidence>
<gene>
    <name evidence="2" type="ORF">BaRGS_00039295</name>
</gene>
<keyword evidence="3" id="KW-1185">Reference proteome</keyword>
<proteinExistence type="predicted"/>
<name>A0ABD0J3L4_9CAEN</name>
<organism evidence="2 3">
    <name type="scientific">Batillaria attramentaria</name>
    <dbReference type="NCBI Taxonomy" id="370345"/>
    <lineage>
        <taxon>Eukaryota</taxon>
        <taxon>Metazoa</taxon>
        <taxon>Spiralia</taxon>
        <taxon>Lophotrochozoa</taxon>
        <taxon>Mollusca</taxon>
        <taxon>Gastropoda</taxon>
        <taxon>Caenogastropoda</taxon>
        <taxon>Sorbeoconcha</taxon>
        <taxon>Cerithioidea</taxon>
        <taxon>Batillariidae</taxon>
        <taxon>Batillaria</taxon>
    </lineage>
</organism>
<reference evidence="2 3" key="1">
    <citation type="journal article" date="2023" name="Sci. Data">
        <title>Genome assembly of the Korean intertidal mud-creeper Batillaria attramentaria.</title>
        <authorList>
            <person name="Patra A.K."/>
            <person name="Ho P.T."/>
            <person name="Jun S."/>
            <person name="Lee S.J."/>
            <person name="Kim Y."/>
            <person name="Won Y.J."/>
        </authorList>
    </citation>
    <scope>NUCLEOTIDE SEQUENCE [LARGE SCALE GENOMIC DNA]</scope>
    <source>
        <strain evidence="2">Wonlab-2016</strain>
    </source>
</reference>